<organism evidence="2 3">
    <name type="scientific">Aerosakkonema funiforme FACHB-1375</name>
    <dbReference type="NCBI Taxonomy" id="2949571"/>
    <lineage>
        <taxon>Bacteria</taxon>
        <taxon>Bacillati</taxon>
        <taxon>Cyanobacteriota</taxon>
        <taxon>Cyanophyceae</taxon>
        <taxon>Oscillatoriophycideae</taxon>
        <taxon>Aerosakkonematales</taxon>
        <taxon>Aerosakkonemataceae</taxon>
        <taxon>Aerosakkonema</taxon>
    </lineage>
</organism>
<feature type="transmembrane region" description="Helical" evidence="1">
    <location>
        <begin position="7"/>
        <end position="29"/>
    </location>
</feature>
<gene>
    <name evidence="2" type="ORF">H6G03_00645</name>
</gene>
<accession>A0A926V982</accession>
<reference evidence="2" key="1">
    <citation type="journal article" date="2015" name="ISME J.">
        <title>Draft Genome Sequence of Streptomyces incarnatus NRRL8089, which Produces the Nucleoside Antibiotic Sinefungin.</title>
        <authorList>
            <person name="Oshima K."/>
            <person name="Hattori M."/>
            <person name="Shimizu H."/>
            <person name="Fukuda K."/>
            <person name="Nemoto M."/>
            <person name="Inagaki K."/>
            <person name="Tamura T."/>
        </authorList>
    </citation>
    <scope>NUCLEOTIDE SEQUENCE</scope>
    <source>
        <strain evidence="2">FACHB-1375</strain>
    </source>
</reference>
<protein>
    <submittedName>
        <fullName evidence="2">Uncharacterized protein</fullName>
    </submittedName>
</protein>
<keyword evidence="3" id="KW-1185">Reference proteome</keyword>
<evidence type="ECO:0000313" key="3">
    <source>
        <dbReference type="Proteomes" id="UP000641646"/>
    </source>
</evidence>
<feature type="transmembrane region" description="Helical" evidence="1">
    <location>
        <begin position="110"/>
        <end position="135"/>
    </location>
</feature>
<keyword evidence="1" id="KW-0472">Membrane</keyword>
<sequence>MNRIKKVSLYLSAGAIGALVNSLVVWLSGATKLTALLGASLAPDLTPPWLYQRITWGAIWGLLFFFPIGITGNPRRSLILRGLLVSLGPILAQLFLFFPASGKGLLGLQLGVTVPFLVICFNAVWGLVAATWIWAAQL</sequence>
<evidence type="ECO:0000313" key="2">
    <source>
        <dbReference type="EMBL" id="MBD2179629.1"/>
    </source>
</evidence>
<feature type="transmembrane region" description="Helical" evidence="1">
    <location>
        <begin position="78"/>
        <end position="98"/>
    </location>
</feature>
<dbReference type="AlphaFoldDB" id="A0A926V982"/>
<evidence type="ECO:0000256" key="1">
    <source>
        <dbReference type="SAM" id="Phobius"/>
    </source>
</evidence>
<dbReference type="EMBL" id="JACJPW010000001">
    <property type="protein sequence ID" value="MBD2179629.1"/>
    <property type="molecule type" value="Genomic_DNA"/>
</dbReference>
<dbReference type="Proteomes" id="UP000641646">
    <property type="component" value="Unassembled WGS sequence"/>
</dbReference>
<reference evidence="2" key="2">
    <citation type="submission" date="2020-08" db="EMBL/GenBank/DDBJ databases">
        <authorList>
            <person name="Chen M."/>
            <person name="Teng W."/>
            <person name="Zhao L."/>
            <person name="Hu C."/>
            <person name="Zhou Y."/>
            <person name="Han B."/>
            <person name="Song L."/>
            <person name="Shu W."/>
        </authorList>
    </citation>
    <scope>NUCLEOTIDE SEQUENCE</scope>
    <source>
        <strain evidence="2">FACHB-1375</strain>
    </source>
</reference>
<keyword evidence="1" id="KW-1133">Transmembrane helix</keyword>
<feature type="transmembrane region" description="Helical" evidence="1">
    <location>
        <begin position="49"/>
        <end position="66"/>
    </location>
</feature>
<name>A0A926V982_9CYAN</name>
<comment type="caution">
    <text evidence="2">The sequence shown here is derived from an EMBL/GenBank/DDBJ whole genome shotgun (WGS) entry which is preliminary data.</text>
</comment>
<proteinExistence type="predicted"/>
<dbReference type="RefSeq" id="WP_190460998.1">
    <property type="nucleotide sequence ID" value="NZ_JACJPW010000001.1"/>
</dbReference>
<keyword evidence="1" id="KW-0812">Transmembrane</keyword>